<dbReference type="InterPro" id="IPR029058">
    <property type="entry name" value="AB_hydrolase_fold"/>
</dbReference>
<organism evidence="2 3">
    <name type="scientific">Nonomuraea fuscirosea</name>
    <dbReference type="NCBI Taxonomy" id="1291556"/>
    <lineage>
        <taxon>Bacteria</taxon>
        <taxon>Bacillati</taxon>
        <taxon>Actinomycetota</taxon>
        <taxon>Actinomycetes</taxon>
        <taxon>Streptosporangiales</taxon>
        <taxon>Streptosporangiaceae</taxon>
        <taxon>Nonomuraea</taxon>
    </lineage>
</organism>
<dbReference type="Gene3D" id="3.40.50.1820">
    <property type="entry name" value="alpha/beta hydrolase"/>
    <property type="match status" value="1"/>
</dbReference>
<gene>
    <name evidence="2" type="ORF">B0I32_13251</name>
</gene>
<dbReference type="GO" id="GO:0003824">
    <property type="term" value="F:catalytic activity"/>
    <property type="evidence" value="ECO:0007669"/>
    <property type="project" value="UniProtKB-ARBA"/>
</dbReference>
<dbReference type="AlphaFoldDB" id="A0A2T0M4Y1"/>
<dbReference type="PANTHER" id="PTHR43194">
    <property type="entry name" value="HYDROLASE ALPHA/BETA FOLD FAMILY"/>
    <property type="match status" value="1"/>
</dbReference>
<keyword evidence="3" id="KW-1185">Reference proteome</keyword>
<dbReference type="PANTHER" id="PTHR43194:SF2">
    <property type="entry name" value="PEROXISOMAL MEMBRANE PROTEIN LPX1"/>
    <property type="match status" value="1"/>
</dbReference>
<sequence length="286" mass="30556">MTTTTTGTVTSADGTEIGYHEVGRGPGLVILHGAMQAGHSQIELAQALADAFTCYLPDRRGRGRSGPAGPGYGLRREIEDLEALLDATGAAYVAGVSSGAIITLRTLLERPDVRKAVVFEPPLFEEADAFPSDCLPRLDRELAAGRTAAALVTGMKAARLGPPIFNALPRPLLELLTGLMLRSQKETGDEPSFGRLAPTLRQDLELAARAAGDLELYRPIQAEVLLLGGTRSPAYLRTALAGLERVLPRARHVLMDGLDHSATSNAAQRGRPERVAAEIRRFLHNA</sequence>
<dbReference type="InterPro" id="IPR050228">
    <property type="entry name" value="Carboxylesterase_BioH"/>
</dbReference>
<dbReference type="InterPro" id="IPR000073">
    <property type="entry name" value="AB_hydrolase_1"/>
</dbReference>
<evidence type="ECO:0000259" key="1">
    <source>
        <dbReference type="Pfam" id="PF12697"/>
    </source>
</evidence>
<comment type="caution">
    <text evidence="2">The sequence shown here is derived from an EMBL/GenBank/DDBJ whole genome shotgun (WGS) entry which is preliminary data.</text>
</comment>
<evidence type="ECO:0000313" key="2">
    <source>
        <dbReference type="EMBL" id="PRX52301.1"/>
    </source>
</evidence>
<dbReference type="Proteomes" id="UP000238312">
    <property type="component" value="Unassembled WGS sequence"/>
</dbReference>
<dbReference type="RefSeq" id="WP_181308672.1">
    <property type="nucleotide sequence ID" value="NZ_PVNG01000032.1"/>
</dbReference>
<evidence type="ECO:0000313" key="3">
    <source>
        <dbReference type="Proteomes" id="UP000238312"/>
    </source>
</evidence>
<protein>
    <submittedName>
        <fullName evidence="2">Pimeloyl-ACP methyl ester carboxylesterase</fullName>
    </submittedName>
</protein>
<dbReference type="Pfam" id="PF12697">
    <property type="entry name" value="Abhydrolase_6"/>
    <property type="match status" value="1"/>
</dbReference>
<dbReference type="EMBL" id="PVNG01000032">
    <property type="protein sequence ID" value="PRX52301.1"/>
    <property type="molecule type" value="Genomic_DNA"/>
</dbReference>
<feature type="domain" description="AB hydrolase-1" evidence="1">
    <location>
        <begin position="28"/>
        <end position="277"/>
    </location>
</feature>
<dbReference type="SUPFAM" id="SSF53474">
    <property type="entry name" value="alpha/beta-Hydrolases"/>
    <property type="match status" value="1"/>
</dbReference>
<accession>A0A2T0M4Y1</accession>
<reference evidence="2 3" key="1">
    <citation type="submission" date="2018-03" db="EMBL/GenBank/DDBJ databases">
        <title>Genomic Encyclopedia of Type Strains, Phase III (KMG-III): the genomes of soil and plant-associated and newly described type strains.</title>
        <authorList>
            <person name="Whitman W."/>
        </authorList>
    </citation>
    <scope>NUCLEOTIDE SEQUENCE [LARGE SCALE GENOMIC DNA]</scope>
    <source>
        <strain evidence="2 3">CGMCC 4.7104</strain>
    </source>
</reference>
<name>A0A2T0M4Y1_9ACTN</name>
<proteinExistence type="predicted"/>